<dbReference type="EMBL" id="JRUQ01000029">
    <property type="protein sequence ID" value="KGT94253.1"/>
    <property type="molecule type" value="Genomic_DNA"/>
</dbReference>
<feature type="transmembrane region" description="Helical" evidence="1">
    <location>
        <begin position="79"/>
        <end position="98"/>
    </location>
</feature>
<feature type="transmembrane region" description="Helical" evidence="1">
    <location>
        <begin position="322"/>
        <end position="343"/>
    </location>
</feature>
<feature type="transmembrane region" description="Helical" evidence="1">
    <location>
        <begin position="201"/>
        <end position="220"/>
    </location>
</feature>
<keyword evidence="1" id="KW-0812">Transmembrane</keyword>
<evidence type="ECO:0000313" key="4">
    <source>
        <dbReference type="Proteomes" id="UP000030351"/>
    </source>
</evidence>
<dbReference type="eggNOG" id="COG1835">
    <property type="taxonomic scope" value="Bacteria"/>
</dbReference>
<comment type="caution">
    <text evidence="3">The sequence shown here is derived from an EMBL/GenBank/DDBJ whole genome shotgun (WGS) entry which is preliminary data.</text>
</comment>
<dbReference type="AlphaFoldDB" id="A0A0A4A8U4"/>
<dbReference type="GO" id="GO:0016747">
    <property type="term" value="F:acyltransferase activity, transferring groups other than amino-acyl groups"/>
    <property type="evidence" value="ECO:0007669"/>
    <property type="project" value="InterPro"/>
</dbReference>
<feature type="transmembrane region" description="Helical" evidence="1">
    <location>
        <begin position="152"/>
        <end position="172"/>
    </location>
</feature>
<keyword evidence="4" id="KW-1185">Reference proteome</keyword>
<dbReference type="RefSeq" id="WP_034891924.1">
    <property type="nucleotide sequence ID" value="NZ_JRUQ01000029.1"/>
</dbReference>
<protein>
    <recommendedName>
        <fullName evidence="2">Acyltransferase 3 domain-containing protein</fullName>
    </recommendedName>
</protein>
<accession>A0A0A4A8U4</accession>
<evidence type="ECO:0000313" key="3">
    <source>
        <dbReference type="EMBL" id="KGT94253.1"/>
    </source>
</evidence>
<keyword evidence="1" id="KW-1133">Transmembrane helix</keyword>
<dbReference type="PANTHER" id="PTHR23028:SF53">
    <property type="entry name" value="ACYL_TRANSF_3 DOMAIN-CONTAINING PROTEIN"/>
    <property type="match status" value="1"/>
</dbReference>
<evidence type="ECO:0000259" key="2">
    <source>
        <dbReference type="Pfam" id="PF01757"/>
    </source>
</evidence>
<dbReference type="PANTHER" id="PTHR23028">
    <property type="entry name" value="ACETYLTRANSFERASE"/>
    <property type="match status" value="1"/>
</dbReference>
<proteinExistence type="predicted"/>
<dbReference type="InterPro" id="IPR002656">
    <property type="entry name" value="Acyl_transf_3_dom"/>
</dbReference>
<feature type="transmembrane region" description="Helical" evidence="1">
    <location>
        <begin position="12"/>
        <end position="30"/>
    </location>
</feature>
<sequence length="363" mass="41328">MKHIKELDGLRGLMAVWVVFGHVFATLPTIKHIPPNLINTTAVDVFIILSGFVIFFMIDNRKQDYLPYITQRFFRIFPIYLVALIISLIMIGFSRDVIQALPTSASTNMRLTLISDYFSHPQAAVLSHLPLLQGIIPPSILSHSSYLILGQAWSVSVEWQFYLIAPILFYIITNIDKKAHALLTIFLIVSLLFVSRGMDKGFYGGNITSFSIGYLSFFFYKHVYPKVKLIHIKYVFSIFALSSVVVLKQDSLACLIWVTSFYYILKFQSGHENGVINKVLSNSKLIFLGKISYSVYMLHMIVLYVVFYFIGHYSGIHSYTYVLAPLVVVSLTIIISIFTYSFIEKPMMKMGKSLFKPQAAALE</sequence>
<reference evidence="3 4" key="1">
    <citation type="submission" date="2014-10" db="EMBL/GenBank/DDBJ databases">
        <title>Genome sequence of Erwinia typographi M043b.</title>
        <authorList>
            <person name="Chan K.-G."/>
            <person name="Tan W.-S."/>
        </authorList>
    </citation>
    <scope>NUCLEOTIDE SEQUENCE [LARGE SCALE GENOMIC DNA]</scope>
    <source>
        <strain evidence="3 4">M043b</strain>
    </source>
</reference>
<dbReference type="InterPro" id="IPR050879">
    <property type="entry name" value="Acyltransferase_3"/>
</dbReference>
<keyword evidence="1" id="KW-0472">Membrane</keyword>
<feature type="transmembrane region" description="Helical" evidence="1">
    <location>
        <begin position="179"/>
        <end position="195"/>
    </location>
</feature>
<feature type="transmembrane region" description="Helical" evidence="1">
    <location>
        <begin position="285"/>
        <end position="310"/>
    </location>
</feature>
<name>A0A0A4A8U4_9GAMM</name>
<organism evidence="3 4">
    <name type="scientific">Erwinia typographi</name>
    <dbReference type="NCBI Taxonomy" id="371042"/>
    <lineage>
        <taxon>Bacteria</taxon>
        <taxon>Pseudomonadati</taxon>
        <taxon>Pseudomonadota</taxon>
        <taxon>Gammaproteobacteria</taxon>
        <taxon>Enterobacterales</taxon>
        <taxon>Erwiniaceae</taxon>
        <taxon>Erwinia</taxon>
    </lineage>
</organism>
<dbReference type="Proteomes" id="UP000030351">
    <property type="component" value="Unassembled WGS sequence"/>
</dbReference>
<feature type="domain" description="Acyltransferase 3" evidence="2">
    <location>
        <begin position="5"/>
        <end position="340"/>
    </location>
</feature>
<dbReference type="GO" id="GO:0000271">
    <property type="term" value="P:polysaccharide biosynthetic process"/>
    <property type="evidence" value="ECO:0007669"/>
    <property type="project" value="TreeGrafter"/>
</dbReference>
<dbReference type="Pfam" id="PF01757">
    <property type="entry name" value="Acyl_transf_3"/>
    <property type="match status" value="1"/>
</dbReference>
<dbReference type="GO" id="GO:0016020">
    <property type="term" value="C:membrane"/>
    <property type="evidence" value="ECO:0007669"/>
    <property type="project" value="TreeGrafter"/>
</dbReference>
<gene>
    <name evidence="3" type="ORF">NG99_10455</name>
</gene>
<feature type="transmembrane region" description="Helical" evidence="1">
    <location>
        <begin position="36"/>
        <end position="58"/>
    </location>
</feature>
<dbReference type="STRING" id="371042.NG99_10455"/>
<evidence type="ECO:0000256" key="1">
    <source>
        <dbReference type="SAM" id="Phobius"/>
    </source>
</evidence>